<dbReference type="EMBL" id="JNSK01000024">
    <property type="protein sequence ID" value="KGA18491.1"/>
    <property type="molecule type" value="Genomic_DNA"/>
</dbReference>
<protein>
    <recommendedName>
        <fullName evidence="2">AAA domain-containing protein</fullName>
    </recommendedName>
</protein>
<dbReference type="GO" id="GO:0005829">
    <property type="term" value="C:cytosol"/>
    <property type="evidence" value="ECO:0007669"/>
    <property type="project" value="TreeGrafter"/>
</dbReference>
<evidence type="ECO:0008006" key="2">
    <source>
        <dbReference type="Google" id="ProtNLM"/>
    </source>
</evidence>
<dbReference type="GO" id="GO:0051782">
    <property type="term" value="P:negative regulation of cell division"/>
    <property type="evidence" value="ECO:0007669"/>
    <property type="project" value="TreeGrafter"/>
</dbReference>
<comment type="caution">
    <text evidence="1">The sequence shown here is derived from an EMBL/GenBank/DDBJ whole genome shotgun (WGS) entry which is preliminary data.</text>
</comment>
<dbReference type="InterPro" id="IPR050625">
    <property type="entry name" value="ParA/MinD_ATPase"/>
</dbReference>
<dbReference type="SUPFAM" id="SSF52540">
    <property type="entry name" value="P-loop containing nucleoside triphosphate hydrolases"/>
    <property type="match status" value="1"/>
</dbReference>
<evidence type="ECO:0000313" key="1">
    <source>
        <dbReference type="EMBL" id="KGA18491.1"/>
    </source>
</evidence>
<proteinExistence type="predicted"/>
<organism evidence="1">
    <name type="scientific">freshwater metagenome</name>
    <dbReference type="NCBI Taxonomy" id="449393"/>
    <lineage>
        <taxon>unclassified sequences</taxon>
        <taxon>metagenomes</taxon>
        <taxon>ecological metagenomes</taxon>
    </lineage>
</organism>
<dbReference type="AlphaFoldDB" id="A0A094QW28"/>
<dbReference type="GO" id="GO:0009898">
    <property type="term" value="C:cytoplasmic side of plasma membrane"/>
    <property type="evidence" value="ECO:0007669"/>
    <property type="project" value="TreeGrafter"/>
</dbReference>
<dbReference type="Gene3D" id="3.40.50.300">
    <property type="entry name" value="P-loop containing nucleotide triphosphate hydrolases"/>
    <property type="match status" value="1"/>
</dbReference>
<dbReference type="GO" id="GO:0005524">
    <property type="term" value="F:ATP binding"/>
    <property type="evidence" value="ECO:0007669"/>
    <property type="project" value="TreeGrafter"/>
</dbReference>
<sequence>MAELHVVTAIGDPEFESFVARTMHSQGWSVLFRAVDILLLTQYLKSSTTIKPVLIYSSDIQGLDSDFLTSISGLIERSVGFAQPNAVEISGVLIERTQDEAALLAAIFNQGRASLRQQGLSGQATRRSRVIAIASANHGDGATLSAINLAIELNLQGKKVLLIDAHDHIPAIAITLGERNLNGSQPNRVSPLLEVFELTQENAPTMGGTLVEASSRVDYVIIDLGVIRAREDAPTERRWQGAFSHWVLDNADDLWLFSSPRLMSVHSLQQFQSSAIVRTLRARITFILNHRTSGKRGDLQEEKFLSLVAPSHPHAIRVMPLDLRGASGAEQERSILVESNPKGPLRRKYLEIATMLTA</sequence>
<dbReference type="GO" id="GO:0016887">
    <property type="term" value="F:ATP hydrolysis activity"/>
    <property type="evidence" value="ECO:0007669"/>
    <property type="project" value="TreeGrafter"/>
</dbReference>
<name>A0A094QW28_9ZZZZ</name>
<accession>A0A094QW28</accession>
<dbReference type="PANTHER" id="PTHR43384:SF13">
    <property type="entry name" value="SLR0110 PROTEIN"/>
    <property type="match status" value="1"/>
</dbReference>
<dbReference type="InterPro" id="IPR027417">
    <property type="entry name" value="P-loop_NTPase"/>
</dbReference>
<gene>
    <name evidence="1" type="ORF">GM50_8555</name>
</gene>
<reference evidence="1" key="1">
    <citation type="submission" date="2014-05" db="EMBL/GenBank/DDBJ databases">
        <title>Key roles for freshwater Actinobacteria revealed by deep metagenomic sequencing.</title>
        <authorList>
            <person name="Ghai R."/>
            <person name="Mizuno C.M."/>
            <person name="Picazo A."/>
            <person name="Camacho A."/>
            <person name="Rodriguez-Valera F."/>
        </authorList>
    </citation>
    <scope>NUCLEOTIDE SEQUENCE</scope>
</reference>
<dbReference type="PANTHER" id="PTHR43384">
    <property type="entry name" value="SEPTUM SITE-DETERMINING PROTEIN MIND HOMOLOG, CHLOROPLASTIC-RELATED"/>
    <property type="match status" value="1"/>
</dbReference>